<accession>A0A6G1IXP4</accession>
<protein>
    <submittedName>
        <fullName evidence="2">Uncharacterized protein</fullName>
    </submittedName>
</protein>
<name>A0A6G1IXP4_9PLEO</name>
<feature type="compositionally biased region" description="Polar residues" evidence="1">
    <location>
        <begin position="52"/>
        <end position="77"/>
    </location>
</feature>
<feature type="region of interest" description="Disordered" evidence="1">
    <location>
        <begin position="1"/>
        <end position="157"/>
    </location>
</feature>
<dbReference type="Proteomes" id="UP000799291">
    <property type="component" value="Unassembled WGS sequence"/>
</dbReference>
<reference evidence="2" key="1">
    <citation type="journal article" date="2020" name="Stud. Mycol.">
        <title>101 Dothideomycetes genomes: a test case for predicting lifestyles and emergence of pathogens.</title>
        <authorList>
            <person name="Haridas S."/>
            <person name="Albert R."/>
            <person name="Binder M."/>
            <person name="Bloem J."/>
            <person name="Labutti K."/>
            <person name="Salamov A."/>
            <person name="Andreopoulos B."/>
            <person name="Baker S."/>
            <person name="Barry K."/>
            <person name="Bills G."/>
            <person name="Bluhm B."/>
            <person name="Cannon C."/>
            <person name="Castanera R."/>
            <person name="Culley D."/>
            <person name="Daum C."/>
            <person name="Ezra D."/>
            <person name="Gonzalez J."/>
            <person name="Henrissat B."/>
            <person name="Kuo A."/>
            <person name="Liang C."/>
            <person name="Lipzen A."/>
            <person name="Lutzoni F."/>
            <person name="Magnuson J."/>
            <person name="Mondo S."/>
            <person name="Nolan M."/>
            <person name="Ohm R."/>
            <person name="Pangilinan J."/>
            <person name="Park H.-J."/>
            <person name="Ramirez L."/>
            <person name="Alfaro M."/>
            <person name="Sun H."/>
            <person name="Tritt A."/>
            <person name="Yoshinaga Y."/>
            <person name="Zwiers L.-H."/>
            <person name="Turgeon B."/>
            <person name="Goodwin S."/>
            <person name="Spatafora J."/>
            <person name="Crous P."/>
            <person name="Grigoriev I."/>
        </authorList>
    </citation>
    <scope>NUCLEOTIDE SEQUENCE</scope>
    <source>
        <strain evidence="2">CBS 122367</strain>
    </source>
</reference>
<evidence type="ECO:0000313" key="2">
    <source>
        <dbReference type="EMBL" id="KAF2683032.1"/>
    </source>
</evidence>
<keyword evidence="3" id="KW-1185">Reference proteome</keyword>
<sequence length="157" mass="16620">MQKHLPAQAVPPPNSEGPGPIKPHVLPPSTIAAAVSPHQNLQQPNAKVASPPLQTFTSTIGSFQTGVPGSVATQTQRPLPPPARSQSPTDASSPVEKKKKREKRKAPDELEPPDDQCIPFHSATPTTPPKVVRNDATNQTKDEKTGKIMAKVGGNVN</sequence>
<dbReference type="AlphaFoldDB" id="A0A6G1IXP4"/>
<dbReference type="EMBL" id="MU005585">
    <property type="protein sequence ID" value="KAF2683032.1"/>
    <property type="molecule type" value="Genomic_DNA"/>
</dbReference>
<evidence type="ECO:0000313" key="3">
    <source>
        <dbReference type="Proteomes" id="UP000799291"/>
    </source>
</evidence>
<organism evidence="2 3">
    <name type="scientific">Lentithecium fluviatile CBS 122367</name>
    <dbReference type="NCBI Taxonomy" id="1168545"/>
    <lineage>
        <taxon>Eukaryota</taxon>
        <taxon>Fungi</taxon>
        <taxon>Dikarya</taxon>
        <taxon>Ascomycota</taxon>
        <taxon>Pezizomycotina</taxon>
        <taxon>Dothideomycetes</taxon>
        <taxon>Pleosporomycetidae</taxon>
        <taxon>Pleosporales</taxon>
        <taxon>Massarineae</taxon>
        <taxon>Lentitheciaceae</taxon>
        <taxon>Lentithecium</taxon>
    </lineage>
</organism>
<gene>
    <name evidence="2" type="ORF">K458DRAFT_405186</name>
</gene>
<proteinExistence type="predicted"/>
<evidence type="ECO:0000256" key="1">
    <source>
        <dbReference type="SAM" id="MobiDB-lite"/>
    </source>
</evidence>